<evidence type="ECO:0000313" key="10">
    <source>
        <dbReference type="EMBL" id="SFZ98334.1"/>
    </source>
</evidence>
<protein>
    <submittedName>
        <fullName evidence="10">Peptidyl-prolyl cis-trans isomerase PpiD</fullName>
        <ecNumber evidence="10">5.2.1.8</ecNumber>
    </submittedName>
</protein>
<evidence type="ECO:0000256" key="7">
    <source>
        <dbReference type="ARBA" id="ARBA00038408"/>
    </source>
</evidence>
<evidence type="ECO:0000256" key="8">
    <source>
        <dbReference type="SAM" id="Phobius"/>
    </source>
</evidence>
<keyword evidence="5 8" id="KW-0472">Membrane</keyword>
<reference evidence="10" key="1">
    <citation type="submission" date="2016-10" db="EMBL/GenBank/DDBJ databases">
        <authorList>
            <person name="de Groot N.N."/>
        </authorList>
    </citation>
    <scope>NUCLEOTIDE SEQUENCE</scope>
</reference>
<dbReference type="Pfam" id="PF13145">
    <property type="entry name" value="Rotamase_2"/>
    <property type="match status" value="1"/>
</dbReference>
<feature type="transmembrane region" description="Helical" evidence="8">
    <location>
        <begin position="12"/>
        <end position="34"/>
    </location>
</feature>
<dbReference type="EC" id="5.2.1.8" evidence="10"/>
<dbReference type="SUPFAM" id="SSF109998">
    <property type="entry name" value="Triger factor/SurA peptide-binding domain-like"/>
    <property type="match status" value="1"/>
</dbReference>
<comment type="similarity">
    <text evidence="7">Belongs to the PpiD chaperone family.</text>
</comment>
<evidence type="ECO:0000259" key="9">
    <source>
        <dbReference type="Pfam" id="PF13145"/>
    </source>
</evidence>
<dbReference type="Gene3D" id="1.10.4030.10">
    <property type="entry name" value="Porin chaperone SurA, peptide-binding domain"/>
    <property type="match status" value="1"/>
</dbReference>
<keyword evidence="3 8" id="KW-0812">Transmembrane</keyword>
<name>A0A1W1EE82_9ZZZZ</name>
<keyword evidence="2" id="KW-1003">Cell membrane</keyword>
<dbReference type="GO" id="GO:0003755">
    <property type="term" value="F:peptidyl-prolyl cis-trans isomerase activity"/>
    <property type="evidence" value="ECO:0007669"/>
    <property type="project" value="UniProtKB-EC"/>
</dbReference>
<keyword evidence="6" id="KW-0143">Chaperone</keyword>
<dbReference type="InterPro" id="IPR052029">
    <property type="entry name" value="PpiD_chaperone"/>
</dbReference>
<sequence>MISWMQKHNKYLVWTIWVATIAFIGAGFVGWGSYDFGAKAGNVAKVGSIEIPQSKLNTVYSDIYGQVNQRMNGQLDDKKAKEMGLIKEAFSRINTQAKLLNFAKDVGIIVSDKEVADALQNIKAFQKDGMFNKEIYNGFLRARRMKARIFEEQLHEEIMITKTMNLLNIDPLPLEIEAISSAMNVSDKISYKVLSASDVNITIDDAEMKKFWEARKDNFMTKKTYQLDVVWTNSDETKVDDSELKPFFEKNSFNYSDKEGKHLTFEAAKDKVLVDLKLKKTKKAAQLNYIAFKKGEMKSSETLTLEIDDNKLSKELWDDIKQKNISDITKPKIVGNQYATVKIVSVKTPQVKTYEEAKAEVSELYTVQAQAEALSKLAKETLNKFDELDTTTSDFLTLNNSVNINSLNSEESLQFLQKLFTSTKEKGIISLSEKVIVYKIMEQKLSPMVKENQNLLNQTVNQIKQNIFESNFIKILDEKYPTEVYMEGLTN</sequence>
<accession>A0A1W1EE82</accession>
<feature type="domain" description="PpiC" evidence="9">
    <location>
        <begin position="239"/>
        <end position="358"/>
    </location>
</feature>
<dbReference type="InterPro" id="IPR000297">
    <property type="entry name" value="PPIase_PpiC"/>
</dbReference>
<dbReference type="EMBL" id="FPKX01000045">
    <property type="protein sequence ID" value="SFZ98334.1"/>
    <property type="molecule type" value="Genomic_DNA"/>
</dbReference>
<gene>
    <name evidence="10" type="ORF">MNB_SV-5-698</name>
</gene>
<comment type="subcellular location">
    <subcellularLocation>
        <location evidence="1">Cell membrane</location>
        <topology evidence="1">Single-pass type II membrane protein</topology>
    </subcellularLocation>
</comment>
<evidence type="ECO:0000256" key="3">
    <source>
        <dbReference type="ARBA" id="ARBA00022692"/>
    </source>
</evidence>
<evidence type="ECO:0000256" key="5">
    <source>
        <dbReference type="ARBA" id="ARBA00023136"/>
    </source>
</evidence>
<organism evidence="10">
    <name type="scientific">hydrothermal vent metagenome</name>
    <dbReference type="NCBI Taxonomy" id="652676"/>
    <lineage>
        <taxon>unclassified sequences</taxon>
        <taxon>metagenomes</taxon>
        <taxon>ecological metagenomes</taxon>
    </lineage>
</organism>
<dbReference type="AlphaFoldDB" id="A0A1W1EE82"/>
<dbReference type="Pfam" id="PF13624">
    <property type="entry name" value="SurA_N_3"/>
    <property type="match status" value="1"/>
</dbReference>
<keyword evidence="10" id="KW-0413">Isomerase</keyword>
<dbReference type="PANTHER" id="PTHR47529:SF1">
    <property type="entry name" value="PERIPLASMIC CHAPERONE PPID"/>
    <property type="match status" value="1"/>
</dbReference>
<keyword evidence="4 8" id="KW-1133">Transmembrane helix</keyword>
<dbReference type="GO" id="GO:0005886">
    <property type="term" value="C:plasma membrane"/>
    <property type="evidence" value="ECO:0007669"/>
    <property type="project" value="UniProtKB-SubCell"/>
</dbReference>
<evidence type="ECO:0000256" key="2">
    <source>
        <dbReference type="ARBA" id="ARBA00022475"/>
    </source>
</evidence>
<evidence type="ECO:0000256" key="4">
    <source>
        <dbReference type="ARBA" id="ARBA00022989"/>
    </source>
</evidence>
<proteinExistence type="inferred from homology"/>
<dbReference type="InterPro" id="IPR027304">
    <property type="entry name" value="Trigger_fact/SurA_dom_sf"/>
</dbReference>
<evidence type="ECO:0000256" key="1">
    <source>
        <dbReference type="ARBA" id="ARBA00004401"/>
    </source>
</evidence>
<dbReference type="PANTHER" id="PTHR47529">
    <property type="entry name" value="PEPTIDYL-PROLYL CIS-TRANS ISOMERASE D"/>
    <property type="match status" value="1"/>
</dbReference>
<evidence type="ECO:0000256" key="6">
    <source>
        <dbReference type="ARBA" id="ARBA00023186"/>
    </source>
</evidence>